<dbReference type="Pfam" id="PF00196">
    <property type="entry name" value="GerE"/>
    <property type="match status" value="1"/>
</dbReference>
<evidence type="ECO:0000313" key="5">
    <source>
        <dbReference type="Proteomes" id="UP001500459"/>
    </source>
</evidence>
<evidence type="ECO:0000259" key="3">
    <source>
        <dbReference type="SMART" id="SM00421"/>
    </source>
</evidence>
<keyword evidence="2" id="KW-0812">Transmembrane</keyword>
<dbReference type="InterPro" id="IPR015943">
    <property type="entry name" value="WD40/YVTN_repeat-like_dom_sf"/>
</dbReference>
<feature type="coiled-coil region" evidence="1">
    <location>
        <begin position="712"/>
        <end position="755"/>
    </location>
</feature>
<feature type="transmembrane region" description="Helical" evidence="2">
    <location>
        <begin position="679"/>
        <end position="699"/>
    </location>
</feature>
<dbReference type="SUPFAM" id="SSF46894">
    <property type="entry name" value="C-terminal effector domain of the bipartite response regulators"/>
    <property type="match status" value="1"/>
</dbReference>
<keyword evidence="1" id="KW-0175">Coiled coil</keyword>
<organism evidence="4 5">
    <name type="scientific">Aquimarina addita</name>
    <dbReference type="NCBI Taxonomy" id="870485"/>
    <lineage>
        <taxon>Bacteria</taxon>
        <taxon>Pseudomonadati</taxon>
        <taxon>Bacteroidota</taxon>
        <taxon>Flavobacteriia</taxon>
        <taxon>Flavobacteriales</taxon>
        <taxon>Flavobacteriaceae</taxon>
        <taxon>Aquimarina</taxon>
    </lineage>
</organism>
<protein>
    <submittedName>
        <fullName evidence="4">Transcriptional regulator</fullName>
    </submittedName>
</protein>
<dbReference type="InterPro" id="IPR013783">
    <property type="entry name" value="Ig-like_fold"/>
</dbReference>
<evidence type="ECO:0000313" key="4">
    <source>
        <dbReference type="EMBL" id="GAA3521117.1"/>
    </source>
</evidence>
<dbReference type="InterPro" id="IPR036388">
    <property type="entry name" value="WH-like_DNA-bd_sf"/>
</dbReference>
<gene>
    <name evidence="4" type="ORF">GCM10022393_39340</name>
</gene>
<dbReference type="InterPro" id="IPR011110">
    <property type="entry name" value="Reg_prop"/>
</dbReference>
<dbReference type="EMBL" id="BAABCW010000025">
    <property type="protein sequence ID" value="GAA3521117.1"/>
    <property type="molecule type" value="Genomic_DNA"/>
</dbReference>
<comment type="caution">
    <text evidence="4">The sequence shown here is derived from an EMBL/GenBank/DDBJ whole genome shotgun (WGS) entry which is preliminary data.</text>
</comment>
<dbReference type="Gene3D" id="1.10.10.10">
    <property type="entry name" value="Winged helix-like DNA-binding domain superfamily/Winged helix DNA-binding domain"/>
    <property type="match status" value="1"/>
</dbReference>
<evidence type="ECO:0000256" key="1">
    <source>
        <dbReference type="SAM" id="Coils"/>
    </source>
</evidence>
<accession>A0ABP6USQ0</accession>
<dbReference type="InterPro" id="IPR016032">
    <property type="entry name" value="Sig_transdc_resp-reg_C-effctor"/>
</dbReference>
<evidence type="ECO:0000256" key="2">
    <source>
        <dbReference type="SAM" id="Phobius"/>
    </source>
</evidence>
<dbReference type="Pfam" id="PF07494">
    <property type="entry name" value="Reg_prop"/>
    <property type="match status" value="1"/>
</dbReference>
<dbReference type="InterPro" id="IPR000792">
    <property type="entry name" value="Tscrpt_reg_LuxR_C"/>
</dbReference>
<keyword evidence="2" id="KW-0472">Membrane</keyword>
<sequence>MGYDVQSWDITQDEDGLIYIANGNAILIFDGSVWKSVHTGDDIVNRSLFVKNRDSIYFGSDGRQGLLVNNKYDSYSVLPINNSSRDAVADIEEYWRTHYIDKHIVFQTFKNLYVNQGKIITKIPAPYRFKWSYEVDGVLYVNDLKYGVFRLEGTNLIPVVSDDHLNENIVGITKIDDDLIIITDTKGLYRFKEGQLMPIEFNKSEELKKAQIFSFLKLKDDKIAIGTVSNGLYLLDLKTAMAENLNKRNGLQNNTVLSIFQDSEGNLWLALDYGVDYIKLNSPLKYFYDYYGELGTVYAILAKEKLSYLGTNQGLYAFDNNLEGATTSFELLLNGQVWNIENVGDRVFIGHDKGAYVVEDTELTKLGEDLGAWNFRVPKGYKEDLIISGNYNGVSLYEYVDGQWQAHTLKGFEQSARYLEIDKNNNIWVALRSEGVFRFTLDYKAKELIDPVFYPIDMFGKKTVTLSKVDGNIMLTSDYKMFTYNVEKGIFEKGVMGQDRGFAPKIIKKDDHIYYLENNRMVVENHDKVLVLEELKDQLITDVLHVFSIDEKHEVVPVFNGFAMFTKNYDTAITGVNNDLLIRSFVSVDNNKVYGDGSKIPYRDNDLKINYSLPIYGEEVLYSTKINDDDWSEWTLSTEQALYNLREGNYSFKIKTKYGAGFKSTALHFTIEPPIYRTVWAYLSYLILFLTLIFVVRGINGYKLKKQERILLEQKAIKLSQQEEKYKAQELEREREIIELNNTKLQNEIKAKNRELTQIAYVNLNKNKILKKIRDKITKIQASSPEKLPANRYNELIRLVEYYITDKESEIFEINFDKSHQEFYRKLSKAYPSLTSKDLRLCAYLKMNLSSKEIAPLLGISSQSVDVSRHRLRKKLNLGSRDNLTNILISLT</sequence>
<keyword evidence="2" id="KW-1133">Transmembrane helix</keyword>
<dbReference type="SUPFAM" id="SSF63829">
    <property type="entry name" value="Calcium-dependent phosphotriesterase"/>
    <property type="match status" value="1"/>
</dbReference>
<feature type="domain" description="HTH luxR-type" evidence="3">
    <location>
        <begin position="831"/>
        <end position="888"/>
    </location>
</feature>
<dbReference type="Proteomes" id="UP001500459">
    <property type="component" value="Unassembled WGS sequence"/>
</dbReference>
<dbReference type="Gene3D" id="2.60.40.10">
    <property type="entry name" value="Immunoglobulins"/>
    <property type="match status" value="1"/>
</dbReference>
<name>A0ABP6USQ0_9FLAO</name>
<dbReference type="Gene3D" id="2.130.10.10">
    <property type="entry name" value="YVTN repeat-like/Quinoprotein amine dehydrogenase"/>
    <property type="match status" value="2"/>
</dbReference>
<reference evidence="5" key="1">
    <citation type="journal article" date="2019" name="Int. J. Syst. Evol. Microbiol.">
        <title>The Global Catalogue of Microorganisms (GCM) 10K type strain sequencing project: providing services to taxonomists for standard genome sequencing and annotation.</title>
        <authorList>
            <consortium name="The Broad Institute Genomics Platform"/>
            <consortium name="The Broad Institute Genome Sequencing Center for Infectious Disease"/>
            <person name="Wu L."/>
            <person name="Ma J."/>
        </authorList>
    </citation>
    <scope>NUCLEOTIDE SEQUENCE [LARGE SCALE GENOMIC DNA]</scope>
    <source>
        <strain evidence="5">JCM 17106</strain>
    </source>
</reference>
<keyword evidence="5" id="KW-1185">Reference proteome</keyword>
<proteinExistence type="predicted"/>
<dbReference type="SMART" id="SM00421">
    <property type="entry name" value="HTH_LUXR"/>
    <property type="match status" value="1"/>
</dbReference>